<dbReference type="InterPro" id="IPR001173">
    <property type="entry name" value="Glyco_trans_2-like"/>
</dbReference>
<protein>
    <recommendedName>
        <fullName evidence="1">Glycosyltransferase 2-like domain-containing protein</fullName>
    </recommendedName>
</protein>
<dbReference type="PANTHER" id="PTHR10859">
    <property type="entry name" value="GLYCOSYL TRANSFERASE"/>
    <property type="match status" value="1"/>
</dbReference>
<organism evidence="2 3">
    <name type="scientific">Emiliania huxleyi (strain CCMP1516)</name>
    <dbReference type="NCBI Taxonomy" id="280463"/>
    <lineage>
        <taxon>Eukaryota</taxon>
        <taxon>Haptista</taxon>
        <taxon>Haptophyta</taxon>
        <taxon>Prymnesiophyceae</taxon>
        <taxon>Isochrysidales</taxon>
        <taxon>Noelaerhabdaceae</taxon>
        <taxon>Emiliania</taxon>
    </lineage>
</organism>
<reference evidence="2" key="2">
    <citation type="submission" date="2024-10" db="UniProtKB">
        <authorList>
            <consortium name="EnsemblProtists"/>
        </authorList>
    </citation>
    <scope>IDENTIFICATION</scope>
</reference>
<reference evidence="3" key="1">
    <citation type="journal article" date="2013" name="Nature">
        <title>Pan genome of the phytoplankton Emiliania underpins its global distribution.</title>
        <authorList>
            <person name="Read B.A."/>
            <person name="Kegel J."/>
            <person name="Klute M.J."/>
            <person name="Kuo A."/>
            <person name="Lefebvre S.C."/>
            <person name="Maumus F."/>
            <person name="Mayer C."/>
            <person name="Miller J."/>
            <person name="Monier A."/>
            <person name="Salamov A."/>
            <person name="Young J."/>
            <person name="Aguilar M."/>
            <person name="Claverie J.M."/>
            <person name="Frickenhaus S."/>
            <person name="Gonzalez K."/>
            <person name="Herman E.K."/>
            <person name="Lin Y.C."/>
            <person name="Napier J."/>
            <person name="Ogata H."/>
            <person name="Sarno A.F."/>
            <person name="Shmutz J."/>
            <person name="Schroeder D."/>
            <person name="de Vargas C."/>
            <person name="Verret F."/>
            <person name="von Dassow P."/>
            <person name="Valentin K."/>
            <person name="Van de Peer Y."/>
            <person name="Wheeler G."/>
            <person name="Dacks J.B."/>
            <person name="Delwiche C.F."/>
            <person name="Dyhrman S.T."/>
            <person name="Glockner G."/>
            <person name="John U."/>
            <person name="Richards T."/>
            <person name="Worden A.Z."/>
            <person name="Zhang X."/>
            <person name="Grigoriev I.V."/>
            <person name="Allen A.E."/>
            <person name="Bidle K."/>
            <person name="Borodovsky M."/>
            <person name="Bowler C."/>
            <person name="Brownlee C."/>
            <person name="Cock J.M."/>
            <person name="Elias M."/>
            <person name="Gladyshev V.N."/>
            <person name="Groth M."/>
            <person name="Guda C."/>
            <person name="Hadaegh A."/>
            <person name="Iglesias-Rodriguez M.D."/>
            <person name="Jenkins J."/>
            <person name="Jones B.M."/>
            <person name="Lawson T."/>
            <person name="Leese F."/>
            <person name="Lindquist E."/>
            <person name="Lobanov A."/>
            <person name="Lomsadze A."/>
            <person name="Malik S.B."/>
            <person name="Marsh M.E."/>
            <person name="Mackinder L."/>
            <person name="Mock T."/>
            <person name="Mueller-Roeber B."/>
            <person name="Pagarete A."/>
            <person name="Parker M."/>
            <person name="Probert I."/>
            <person name="Quesneville H."/>
            <person name="Raines C."/>
            <person name="Rensing S.A."/>
            <person name="Riano-Pachon D.M."/>
            <person name="Richier S."/>
            <person name="Rokitta S."/>
            <person name="Shiraiwa Y."/>
            <person name="Soanes D.M."/>
            <person name="van der Giezen M."/>
            <person name="Wahlund T.M."/>
            <person name="Williams B."/>
            <person name="Wilson W."/>
            <person name="Wolfe G."/>
            <person name="Wurch L.L."/>
        </authorList>
    </citation>
    <scope>NUCLEOTIDE SEQUENCE</scope>
</reference>
<dbReference type="EnsemblProtists" id="EOD34941">
    <property type="protein sequence ID" value="EOD34941"/>
    <property type="gene ID" value="EMIHUDRAFT_227953"/>
</dbReference>
<feature type="domain" description="Glycosyltransferase 2-like" evidence="1">
    <location>
        <begin position="9"/>
        <end position="48"/>
    </location>
</feature>
<dbReference type="PANTHER" id="PTHR10859:SF91">
    <property type="entry name" value="DOLICHYL-PHOSPHATE BETA-GLUCOSYLTRANSFERASE"/>
    <property type="match status" value="1"/>
</dbReference>
<dbReference type="RefSeq" id="XP_005787370.1">
    <property type="nucleotide sequence ID" value="XM_005787313.1"/>
</dbReference>
<dbReference type="GO" id="GO:0006487">
    <property type="term" value="P:protein N-linked glycosylation"/>
    <property type="evidence" value="ECO:0007669"/>
    <property type="project" value="TreeGrafter"/>
</dbReference>
<dbReference type="PaxDb" id="2903-EOD34941"/>
<proteinExistence type="predicted"/>
<dbReference type="Gene3D" id="3.90.550.10">
    <property type="entry name" value="Spore Coat Polysaccharide Biosynthesis Protein SpsA, Chain A"/>
    <property type="match status" value="1"/>
</dbReference>
<name>A0A0D3KGQ6_EMIH1</name>
<evidence type="ECO:0000313" key="3">
    <source>
        <dbReference type="Proteomes" id="UP000013827"/>
    </source>
</evidence>
<dbReference type="AlphaFoldDB" id="A0A0D3KGQ6"/>
<dbReference type="InterPro" id="IPR029044">
    <property type="entry name" value="Nucleotide-diphossugar_trans"/>
</dbReference>
<evidence type="ECO:0000259" key="1">
    <source>
        <dbReference type="Pfam" id="PF00535"/>
    </source>
</evidence>
<dbReference type="HOGENOM" id="CLU_1506157_0_0_1"/>
<dbReference type="Pfam" id="PF00535">
    <property type="entry name" value="Glycos_transf_2"/>
    <property type="match status" value="1"/>
</dbReference>
<dbReference type="STRING" id="2903.R1FHC7"/>
<accession>A0A0D3KGQ6</accession>
<sequence length="179" mass="19238">MVAAGGLALVVPCYNEEERLRSAAFVSYLAETPTVRLIFVDDGSSDGTNCGKAEAVRRGMLHALESDAQYGAVGFWDSDLATPLSAVAELHSVLCSNPALQMVQGGTESAAETASFEHCIFEFPLHEWVDVAGSKLRLTDVARMAYGLCQIYATYFLHEWPSGEPCTAAQATPSWLDLG</sequence>
<dbReference type="Proteomes" id="UP000013827">
    <property type="component" value="Unassembled WGS sequence"/>
</dbReference>
<evidence type="ECO:0000313" key="2">
    <source>
        <dbReference type="EnsemblProtists" id="EOD34941"/>
    </source>
</evidence>
<dbReference type="GeneID" id="17280211"/>
<dbReference type="KEGG" id="ehx:EMIHUDRAFT_227953"/>
<dbReference type="SUPFAM" id="SSF53448">
    <property type="entry name" value="Nucleotide-diphospho-sugar transferases"/>
    <property type="match status" value="1"/>
</dbReference>
<keyword evidence="3" id="KW-1185">Reference proteome</keyword>